<gene>
    <name evidence="2" type="ORF">MARPO_0062s0044</name>
</gene>
<organism evidence="2 3">
    <name type="scientific">Marchantia polymorpha</name>
    <name type="common">Common liverwort</name>
    <name type="synonym">Marchantia aquatica</name>
    <dbReference type="NCBI Taxonomy" id="3197"/>
    <lineage>
        <taxon>Eukaryota</taxon>
        <taxon>Viridiplantae</taxon>
        <taxon>Streptophyta</taxon>
        <taxon>Embryophyta</taxon>
        <taxon>Marchantiophyta</taxon>
        <taxon>Marchantiopsida</taxon>
        <taxon>Marchantiidae</taxon>
        <taxon>Marchantiales</taxon>
        <taxon>Marchantiaceae</taxon>
        <taxon>Marchantia</taxon>
    </lineage>
</organism>
<dbReference type="Proteomes" id="UP000244005">
    <property type="component" value="Unassembled WGS sequence"/>
</dbReference>
<proteinExistence type="predicted"/>
<dbReference type="Gramene" id="Mp7g04820.1">
    <property type="protein sequence ID" value="Mp7g04820.1.cds1"/>
    <property type="gene ID" value="Mp7g04820"/>
</dbReference>
<name>A0A2R6WRZ4_MARPO</name>
<dbReference type="EMBL" id="KZ772734">
    <property type="protein sequence ID" value="PTQ36622.1"/>
    <property type="molecule type" value="Genomic_DNA"/>
</dbReference>
<dbReference type="AlphaFoldDB" id="A0A2R6WRZ4"/>
<sequence>MLHCADPPSLSHHPEQTASFEPEPWSRGGIENQQPSLNRSREAEFDPSGRKLQHSTSRDSGRTGPRCTWGQI</sequence>
<evidence type="ECO:0000313" key="3">
    <source>
        <dbReference type="Proteomes" id="UP000244005"/>
    </source>
</evidence>
<keyword evidence="3" id="KW-1185">Reference proteome</keyword>
<protein>
    <submittedName>
        <fullName evidence="2">Uncharacterized protein</fullName>
    </submittedName>
</protein>
<feature type="compositionally biased region" description="Basic and acidic residues" evidence="1">
    <location>
        <begin position="39"/>
        <end position="49"/>
    </location>
</feature>
<feature type="region of interest" description="Disordered" evidence="1">
    <location>
        <begin position="1"/>
        <end position="72"/>
    </location>
</feature>
<evidence type="ECO:0000313" key="2">
    <source>
        <dbReference type="EMBL" id="PTQ36622.1"/>
    </source>
</evidence>
<accession>A0A2R6WRZ4</accession>
<evidence type="ECO:0000256" key="1">
    <source>
        <dbReference type="SAM" id="MobiDB-lite"/>
    </source>
</evidence>
<reference evidence="3" key="1">
    <citation type="journal article" date="2017" name="Cell">
        <title>Insights into land plant evolution garnered from the Marchantia polymorpha genome.</title>
        <authorList>
            <person name="Bowman J.L."/>
            <person name="Kohchi T."/>
            <person name="Yamato K.T."/>
            <person name="Jenkins J."/>
            <person name="Shu S."/>
            <person name="Ishizaki K."/>
            <person name="Yamaoka S."/>
            <person name="Nishihama R."/>
            <person name="Nakamura Y."/>
            <person name="Berger F."/>
            <person name="Adam C."/>
            <person name="Aki S.S."/>
            <person name="Althoff F."/>
            <person name="Araki T."/>
            <person name="Arteaga-Vazquez M.A."/>
            <person name="Balasubrmanian S."/>
            <person name="Barry K."/>
            <person name="Bauer D."/>
            <person name="Boehm C.R."/>
            <person name="Briginshaw L."/>
            <person name="Caballero-Perez J."/>
            <person name="Catarino B."/>
            <person name="Chen F."/>
            <person name="Chiyoda S."/>
            <person name="Chovatia M."/>
            <person name="Davies K.M."/>
            <person name="Delmans M."/>
            <person name="Demura T."/>
            <person name="Dierschke T."/>
            <person name="Dolan L."/>
            <person name="Dorantes-Acosta A.E."/>
            <person name="Eklund D.M."/>
            <person name="Florent S.N."/>
            <person name="Flores-Sandoval E."/>
            <person name="Fujiyama A."/>
            <person name="Fukuzawa H."/>
            <person name="Galik B."/>
            <person name="Grimanelli D."/>
            <person name="Grimwood J."/>
            <person name="Grossniklaus U."/>
            <person name="Hamada T."/>
            <person name="Haseloff J."/>
            <person name="Hetherington A.J."/>
            <person name="Higo A."/>
            <person name="Hirakawa Y."/>
            <person name="Hundley H.N."/>
            <person name="Ikeda Y."/>
            <person name="Inoue K."/>
            <person name="Inoue S.I."/>
            <person name="Ishida S."/>
            <person name="Jia Q."/>
            <person name="Kakita M."/>
            <person name="Kanazawa T."/>
            <person name="Kawai Y."/>
            <person name="Kawashima T."/>
            <person name="Kennedy M."/>
            <person name="Kinose K."/>
            <person name="Kinoshita T."/>
            <person name="Kohara Y."/>
            <person name="Koide E."/>
            <person name="Komatsu K."/>
            <person name="Kopischke S."/>
            <person name="Kubo M."/>
            <person name="Kyozuka J."/>
            <person name="Lagercrantz U."/>
            <person name="Lin S.S."/>
            <person name="Lindquist E."/>
            <person name="Lipzen A.M."/>
            <person name="Lu C.W."/>
            <person name="De Luna E."/>
            <person name="Martienssen R.A."/>
            <person name="Minamino N."/>
            <person name="Mizutani M."/>
            <person name="Mizutani M."/>
            <person name="Mochizuki N."/>
            <person name="Monte I."/>
            <person name="Mosher R."/>
            <person name="Nagasaki H."/>
            <person name="Nakagami H."/>
            <person name="Naramoto S."/>
            <person name="Nishitani K."/>
            <person name="Ohtani M."/>
            <person name="Okamoto T."/>
            <person name="Okumura M."/>
            <person name="Phillips J."/>
            <person name="Pollak B."/>
            <person name="Reinders A."/>
            <person name="Rovekamp M."/>
            <person name="Sano R."/>
            <person name="Sawa S."/>
            <person name="Schmid M.W."/>
            <person name="Shirakawa M."/>
            <person name="Solano R."/>
            <person name="Spunde A."/>
            <person name="Suetsugu N."/>
            <person name="Sugano S."/>
            <person name="Sugiyama A."/>
            <person name="Sun R."/>
            <person name="Suzuki Y."/>
            <person name="Takenaka M."/>
            <person name="Takezawa D."/>
            <person name="Tomogane H."/>
            <person name="Tsuzuki M."/>
            <person name="Ueda T."/>
            <person name="Umeda M."/>
            <person name="Ward J.M."/>
            <person name="Watanabe Y."/>
            <person name="Yazaki K."/>
            <person name="Yokoyama R."/>
            <person name="Yoshitake Y."/>
            <person name="Yotsui I."/>
            <person name="Zachgo S."/>
            <person name="Schmutz J."/>
        </authorList>
    </citation>
    <scope>NUCLEOTIDE SEQUENCE [LARGE SCALE GENOMIC DNA]</scope>
    <source>
        <strain evidence="3">Tak-1</strain>
    </source>
</reference>